<dbReference type="AlphaFoldDB" id="A0A1F5NS36"/>
<gene>
    <name evidence="11" type="ORF">A2660_03175</name>
</gene>
<dbReference type="NCBIfam" id="TIGR02847">
    <property type="entry name" value="CyoD"/>
    <property type="match status" value="1"/>
</dbReference>
<comment type="subcellular location">
    <subcellularLocation>
        <location evidence="1">Cell membrane</location>
        <topology evidence="1">Multi-pass membrane protein</topology>
    </subcellularLocation>
</comment>
<evidence type="ECO:0000256" key="9">
    <source>
        <dbReference type="ARBA" id="ARBA00023136"/>
    </source>
</evidence>
<feature type="transmembrane region" description="Helical" evidence="10">
    <location>
        <begin position="64"/>
        <end position="85"/>
    </location>
</feature>
<dbReference type="GO" id="GO:0005886">
    <property type="term" value="C:plasma membrane"/>
    <property type="evidence" value="ECO:0007669"/>
    <property type="project" value="UniProtKB-SubCell"/>
</dbReference>
<dbReference type="InterPro" id="IPR005171">
    <property type="entry name" value="Cyt_c_oxidase_su4_prok"/>
</dbReference>
<keyword evidence="8" id="KW-0560">Oxidoreductase</keyword>
<dbReference type="GO" id="GO:0009319">
    <property type="term" value="C:cytochrome o ubiquinol oxidase complex"/>
    <property type="evidence" value="ECO:0007669"/>
    <property type="project" value="TreeGrafter"/>
</dbReference>
<evidence type="ECO:0000256" key="6">
    <source>
        <dbReference type="ARBA" id="ARBA00022982"/>
    </source>
</evidence>
<evidence type="ECO:0000256" key="5">
    <source>
        <dbReference type="ARBA" id="ARBA00022692"/>
    </source>
</evidence>
<evidence type="ECO:0000256" key="7">
    <source>
        <dbReference type="ARBA" id="ARBA00022989"/>
    </source>
</evidence>
<dbReference type="PANTHER" id="PTHR36835:SF1">
    <property type="entry name" value="CYTOCHROME BO(3) UBIQUINOL OXIDASE SUBUNIT 4"/>
    <property type="match status" value="1"/>
</dbReference>
<dbReference type="Proteomes" id="UP000176233">
    <property type="component" value="Unassembled WGS sequence"/>
</dbReference>
<reference evidence="11 12" key="1">
    <citation type="journal article" date="2016" name="Nat. Commun.">
        <title>Thousands of microbial genomes shed light on interconnected biogeochemical processes in an aquifer system.</title>
        <authorList>
            <person name="Anantharaman K."/>
            <person name="Brown C.T."/>
            <person name="Hug L.A."/>
            <person name="Sharon I."/>
            <person name="Castelle C.J."/>
            <person name="Probst A.J."/>
            <person name="Thomas B.C."/>
            <person name="Singh A."/>
            <person name="Wilkins M.J."/>
            <person name="Karaoz U."/>
            <person name="Brodie E.L."/>
            <person name="Williams K.H."/>
            <person name="Hubbard S.S."/>
            <person name="Banfield J.F."/>
        </authorList>
    </citation>
    <scope>NUCLEOTIDE SEQUENCE [LARGE SCALE GENOMIC DNA]</scope>
</reference>
<dbReference type="GO" id="GO:0009486">
    <property type="term" value="F:cytochrome bo3 ubiquinol oxidase activity"/>
    <property type="evidence" value="ECO:0007669"/>
    <property type="project" value="InterPro"/>
</dbReference>
<feature type="transmembrane region" description="Helical" evidence="10">
    <location>
        <begin position="7"/>
        <end position="27"/>
    </location>
</feature>
<keyword evidence="3" id="KW-0813">Transport</keyword>
<evidence type="ECO:0000256" key="2">
    <source>
        <dbReference type="ARBA" id="ARBA00008079"/>
    </source>
</evidence>
<evidence type="ECO:0000256" key="8">
    <source>
        <dbReference type="ARBA" id="ARBA00023002"/>
    </source>
</evidence>
<evidence type="ECO:0000256" key="4">
    <source>
        <dbReference type="ARBA" id="ARBA00022475"/>
    </source>
</evidence>
<keyword evidence="6" id="KW-0249">Electron transport</keyword>
<dbReference type="GO" id="GO:0015078">
    <property type="term" value="F:proton transmembrane transporter activity"/>
    <property type="evidence" value="ECO:0007669"/>
    <property type="project" value="TreeGrafter"/>
</dbReference>
<sequence>MHNYVTGFITSIVLTLTAYLLVVEHLLTGPVLVFVIISLALIQLWVQLIFFLHLDHEHGPKWNLAFLLSTISIILIVIIGTLWIMDNLSYHMPTNEEIMQEEGIYK</sequence>
<keyword evidence="5 10" id="KW-0812">Transmembrane</keyword>
<keyword evidence="7 10" id="KW-1133">Transmembrane helix</keyword>
<comment type="caution">
    <text evidence="11">The sequence shown here is derived from an EMBL/GenBank/DDBJ whole genome shotgun (WGS) entry which is preliminary data.</text>
</comment>
<dbReference type="GO" id="GO:0015990">
    <property type="term" value="P:electron transport coupled proton transport"/>
    <property type="evidence" value="ECO:0007669"/>
    <property type="project" value="InterPro"/>
</dbReference>
<dbReference type="PANTHER" id="PTHR36835">
    <property type="entry name" value="CYTOCHROME BO(3) UBIQUINOL OXIDASE SUBUNIT 4"/>
    <property type="match status" value="1"/>
</dbReference>
<dbReference type="GO" id="GO:0019646">
    <property type="term" value="P:aerobic electron transport chain"/>
    <property type="evidence" value="ECO:0007669"/>
    <property type="project" value="TreeGrafter"/>
</dbReference>
<comment type="similarity">
    <text evidence="2">Belongs to the cytochrome c oxidase bacterial subunit 4 family.</text>
</comment>
<name>A0A1F5NS36_9BACT</name>
<evidence type="ECO:0000256" key="3">
    <source>
        <dbReference type="ARBA" id="ARBA00022448"/>
    </source>
</evidence>
<dbReference type="Pfam" id="PF03626">
    <property type="entry name" value="COX4_pro"/>
    <property type="match status" value="1"/>
</dbReference>
<evidence type="ECO:0000313" key="12">
    <source>
        <dbReference type="Proteomes" id="UP000176233"/>
    </source>
</evidence>
<dbReference type="EMBL" id="MFEJ01000012">
    <property type="protein sequence ID" value="OGE80448.1"/>
    <property type="molecule type" value="Genomic_DNA"/>
</dbReference>
<organism evidence="11 12">
    <name type="scientific">Candidatus Doudnabacteria bacterium RIFCSPHIGHO2_01_FULL_45_18</name>
    <dbReference type="NCBI Taxonomy" id="1817823"/>
    <lineage>
        <taxon>Bacteria</taxon>
        <taxon>Candidatus Doudnaibacteriota</taxon>
    </lineage>
</organism>
<keyword evidence="9 10" id="KW-0472">Membrane</keyword>
<dbReference type="InterPro" id="IPR050968">
    <property type="entry name" value="Cytochrome_c_oxidase_bac_sub4"/>
</dbReference>
<keyword evidence="4" id="KW-1003">Cell membrane</keyword>
<protein>
    <submittedName>
        <fullName evidence="11">Cytochrome o ubiquinol oxidase subunit IV</fullName>
    </submittedName>
</protein>
<feature type="transmembrane region" description="Helical" evidence="10">
    <location>
        <begin position="33"/>
        <end position="52"/>
    </location>
</feature>
<accession>A0A1F5NS36</accession>
<proteinExistence type="inferred from homology"/>
<evidence type="ECO:0000256" key="10">
    <source>
        <dbReference type="SAM" id="Phobius"/>
    </source>
</evidence>
<dbReference type="InterPro" id="IPR014210">
    <property type="entry name" value="Cyt_o_ubiqinol_oxidase_su4"/>
</dbReference>
<evidence type="ECO:0000256" key="1">
    <source>
        <dbReference type="ARBA" id="ARBA00004651"/>
    </source>
</evidence>
<evidence type="ECO:0000313" key="11">
    <source>
        <dbReference type="EMBL" id="OGE80448.1"/>
    </source>
</evidence>